<feature type="domain" description="Histidine kinase" evidence="9">
    <location>
        <begin position="205"/>
        <end position="415"/>
    </location>
</feature>
<dbReference type="RefSeq" id="WP_078693216.1">
    <property type="nucleotide sequence ID" value="NZ_FUWX01000005.1"/>
</dbReference>
<keyword evidence="6" id="KW-0902">Two-component regulatory system</keyword>
<organism evidence="10 11">
    <name type="scientific">Cetobacterium ceti</name>
    <dbReference type="NCBI Taxonomy" id="180163"/>
    <lineage>
        <taxon>Bacteria</taxon>
        <taxon>Fusobacteriati</taxon>
        <taxon>Fusobacteriota</taxon>
        <taxon>Fusobacteriia</taxon>
        <taxon>Fusobacteriales</taxon>
        <taxon>Fusobacteriaceae</taxon>
        <taxon>Cetobacterium</taxon>
    </lineage>
</organism>
<reference evidence="10 11" key="1">
    <citation type="submission" date="2017-02" db="EMBL/GenBank/DDBJ databases">
        <authorList>
            <person name="Peterson S.W."/>
        </authorList>
    </citation>
    <scope>NUCLEOTIDE SEQUENCE [LARGE SCALE GENOMIC DNA]</scope>
    <source>
        <strain evidence="10 11">ATCC 700028</strain>
    </source>
</reference>
<protein>
    <recommendedName>
        <fullName evidence="2">histidine kinase</fullName>
        <ecNumber evidence="2">2.7.13.3</ecNumber>
    </recommendedName>
</protein>
<dbReference type="EMBL" id="FUWX01000005">
    <property type="protein sequence ID" value="SJZ47855.1"/>
    <property type="molecule type" value="Genomic_DNA"/>
</dbReference>
<evidence type="ECO:0000256" key="8">
    <source>
        <dbReference type="SAM" id="Phobius"/>
    </source>
</evidence>
<feature type="coiled-coil region" evidence="7">
    <location>
        <begin position="175"/>
        <end position="205"/>
    </location>
</feature>
<keyword evidence="8" id="KW-1133">Transmembrane helix</keyword>
<evidence type="ECO:0000256" key="1">
    <source>
        <dbReference type="ARBA" id="ARBA00000085"/>
    </source>
</evidence>
<keyword evidence="11" id="KW-1185">Reference proteome</keyword>
<dbReference type="SUPFAM" id="SSF47384">
    <property type="entry name" value="Homodimeric domain of signal transducing histidine kinase"/>
    <property type="match status" value="1"/>
</dbReference>
<dbReference type="InterPro" id="IPR005467">
    <property type="entry name" value="His_kinase_dom"/>
</dbReference>
<dbReference type="InterPro" id="IPR003594">
    <property type="entry name" value="HATPase_dom"/>
</dbReference>
<dbReference type="InterPro" id="IPR008358">
    <property type="entry name" value="Sig_transdc_His_kin/Pase_MprB"/>
</dbReference>
<dbReference type="Proteomes" id="UP000191153">
    <property type="component" value="Unassembled WGS sequence"/>
</dbReference>
<keyword evidence="8" id="KW-0472">Membrane</keyword>
<evidence type="ECO:0000256" key="6">
    <source>
        <dbReference type="ARBA" id="ARBA00023012"/>
    </source>
</evidence>
<dbReference type="EC" id="2.7.13.3" evidence="2"/>
<dbReference type="FunFam" id="1.10.287.130:FF:000001">
    <property type="entry name" value="Two-component sensor histidine kinase"/>
    <property type="match status" value="1"/>
</dbReference>
<dbReference type="InterPro" id="IPR036097">
    <property type="entry name" value="HisK_dim/P_sf"/>
</dbReference>
<dbReference type="GO" id="GO:0004721">
    <property type="term" value="F:phosphoprotein phosphatase activity"/>
    <property type="evidence" value="ECO:0007669"/>
    <property type="project" value="TreeGrafter"/>
</dbReference>
<dbReference type="Gene3D" id="3.30.565.10">
    <property type="entry name" value="Histidine kinase-like ATPase, C-terminal domain"/>
    <property type="match status" value="1"/>
</dbReference>
<dbReference type="STRING" id="180163.SAMN02745174_00684"/>
<evidence type="ECO:0000256" key="3">
    <source>
        <dbReference type="ARBA" id="ARBA00022553"/>
    </source>
</evidence>
<keyword evidence="5 10" id="KW-0418">Kinase</keyword>
<keyword evidence="4" id="KW-0808">Transferase</keyword>
<dbReference type="GO" id="GO:0005886">
    <property type="term" value="C:plasma membrane"/>
    <property type="evidence" value="ECO:0007669"/>
    <property type="project" value="TreeGrafter"/>
</dbReference>
<accession>A0A1T4KZG4</accession>
<keyword evidence="3" id="KW-0597">Phosphoprotein</keyword>
<dbReference type="GO" id="GO:0016036">
    <property type="term" value="P:cellular response to phosphate starvation"/>
    <property type="evidence" value="ECO:0007669"/>
    <property type="project" value="TreeGrafter"/>
</dbReference>
<dbReference type="GO" id="GO:0000155">
    <property type="term" value="F:phosphorelay sensor kinase activity"/>
    <property type="evidence" value="ECO:0007669"/>
    <property type="project" value="InterPro"/>
</dbReference>
<dbReference type="CDD" id="cd00082">
    <property type="entry name" value="HisKA"/>
    <property type="match status" value="1"/>
</dbReference>
<dbReference type="InterPro" id="IPR050351">
    <property type="entry name" value="BphY/WalK/GraS-like"/>
</dbReference>
<dbReference type="AlphaFoldDB" id="A0A1T4KZG4"/>
<dbReference type="PANTHER" id="PTHR45453">
    <property type="entry name" value="PHOSPHATE REGULON SENSOR PROTEIN PHOR"/>
    <property type="match status" value="1"/>
</dbReference>
<dbReference type="OrthoDB" id="81871at2"/>
<dbReference type="Pfam" id="PF02518">
    <property type="entry name" value="HATPase_c"/>
    <property type="match status" value="1"/>
</dbReference>
<dbReference type="Pfam" id="PF00512">
    <property type="entry name" value="HisKA"/>
    <property type="match status" value="1"/>
</dbReference>
<dbReference type="SMART" id="SM00387">
    <property type="entry name" value="HATPase_c"/>
    <property type="match status" value="1"/>
</dbReference>
<dbReference type="PANTHER" id="PTHR45453:SF1">
    <property type="entry name" value="PHOSPHATE REGULON SENSOR PROTEIN PHOR"/>
    <property type="match status" value="1"/>
</dbReference>
<dbReference type="InterPro" id="IPR036890">
    <property type="entry name" value="HATPase_C_sf"/>
</dbReference>
<dbReference type="Gene3D" id="1.10.287.130">
    <property type="match status" value="1"/>
</dbReference>
<keyword evidence="8" id="KW-0812">Transmembrane</keyword>
<comment type="catalytic activity">
    <reaction evidence="1">
        <text>ATP + protein L-histidine = ADP + protein N-phospho-L-histidine.</text>
        <dbReference type="EC" id="2.7.13.3"/>
    </reaction>
</comment>
<evidence type="ECO:0000313" key="10">
    <source>
        <dbReference type="EMBL" id="SJZ47855.1"/>
    </source>
</evidence>
<dbReference type="PROSITE" id="PS50109">
    <property type="entry name" value="HIS_KIN"/>
    <property type="match status" value="1"/>
</dbReference>
<gene>
    <name evidence="10" type="ORF">SAMN02745174_00684</name>
</gene>
<dbReference type="PRINTS" id="PR01780">
    <property type="entry name" value="LANTIREGPROT"/>
</dbReference>
<evidence type="ECO:0000256" key="4">
    <source>
        <dbReference type="ARBA" id="ARBA00022679"/>
    </source>
</evidence>
<dbReference type="SMART" id="SM00388">
    <property type="entry name" value="HisKA"/>
    <property type="match status" value="1"/>
</dbReference>
<keyword evidence="7" id="KW-0175">Coiled coil</keyword>
<sequence>MIKIKGRVFLLIFLVVFTMISGLFVINKFFLEKFYLSDRKESLLTIGKLVTNPHGKVDFQQLESDYNVLINVEKFQHLNSFLMDGHLTKQQVEYIRSSLEIGERVFININMHDYRGDSLYLFYPFPYLRGKYVEISTPLTYIEEGMRISTEYNLKMLGLTLLVGITLAFILEKGIDDLTSTNERLKEEIEKERELEKLRKEFIANVSHELKTPIAIIQGYAQGLHENIADESSKEFYAETIIEESKKMDFLVKELLLISKMESGQLKLNKDSFNIKELIDDISERLKVKYKGYNVKITGENVGVYGDEIYIGRVLQNLIENGFKYVYGDKVIEVYIKDEDKFCKINIVNRVEDITQEEIKKIWVPFYREKKSRNKEGYGLGLAIVKGILQSHGAEFGAEVNKDKLKIWFQLPKKAFF</sequence>
<evidence type="ECO:0000259" key="9">
    <source>
        <dbReference type="PROSITE" id="PS50109"/>
    </source>
</evidence>
<dbReference type="InterPro" id="IPR003661">
    <property type="entry name" value="HisK_dim/P_dom"/>
</dbReference>
<dbReference type="CDD" id="cd00075">
    <property type="entry name" value="HATPase"/>
    <property type="match status" value="1"/>
</dbReference>
<dbReference type="SUPFAM" id="SSF55874">
    <property type="entry name" value="ATPase domain of HSP90 chaperone/DNA topoisomerase II/histidine kinase"/>
    <property type="match status" value="1"/>
</dbReference>
<name>A0A1T4KZG4_9FUSO</name>
<evidence type="ECO:0000313" key="11">
    <source>
        <dbReference type="Proteomes" id="UP000191153"/>
    </source>
</evidence>
<proteinExistence type="predicted"/>
<feature type="transmembrane region" description="Helical" evidence="8">
    <location>
        <begin position="6"/>
        <end position="30"/>
    </location>
</feature>
<evidence type="ECO:0000256" key="5">
    <source>
        <dbReference type="ARBA" id="ARBA00022777"/>
    </source>
</evidence>
<evidence type="ECO:0000256" key="7">
    <source>
        <dbReference type="SAM" id="Coils"/>
    </source>
</evidence>
<evidence type="ECO:0000256" key="2">
    <source>
        <dbReference type="ARBA" id="ARBA00012438"/>
    </source>
</evidence>